<keyword evidence="2" id="KW-0808">Transferase</keyword>
<dbReference type="Gene3D" id="3.30.70.2430">
    <property type="match status" value="1"/>
</dbReference>
<dbReference type="PANTHER" id="PTHR42681:SF1">
    <property type="entry name" value="MALONYL-COA-ACYL CARRIER PROTEIN TRANSACYLASE, MITOCHONDRIAL"/>
    <property type="match status" value="1"/>
</dbReference>
<proteinExistence type="predicted"/>
<feature type="domain" description="Malonyl-CoA:ACP transacylase (MAT)" evidence="5">
    <location>
        <begin position="6"/>
        <end position="529"/>
    </location>
</feature>
<keyword evidence="7" id="KW-1185">Reference proteome</keyword>
<dbReference type="GO" id="GO:0004314">
    <property type="term" value="F:[acyl-carrier-protein] S-malonyltransferase activity"/>
    <property type="evidence" value="ECO:0007669"/>
    <property type="project" value="UniProtKB-EC"/>
</dbReference>
<comment type="catalytic activity">
    <reaction evidence="4">
        <text>holo-[ACP] + malonyl-CoA = malonyl-[ACP] + CoA</text>
        <dbReference type="Rhea" id="RHEA:41792"/>
        <dbReference type="Rhea" id="RHEA-COMP:9623"/>
        <dbReference type="Rhea" id="RHEA-COMP:9685"/>
        <dbReference type="ChEBI" id="CHEBI:57287"/>
        <dbReference type="ChEBI" id="CHEBI:57384"/>
        <dbReference type="ChEBI" id="CHEBI:64479"/>
        <dbReference type="ChEBI" id="CHEBI:78449"/>
        <dbReference type="EC" id="2.3.1.39"/>
    </reaction>
</comment>
<keyword evidence="3" id="KW-0012">Acyltransferase</keyword>
<dbReference type="InterPro" id="IPR014043">
    <property type="entry name" value="Acyl_transferase_dom"/>
</dbReference>
<evidence type="ECO:0000256" key="1">
    <source>
        <dbReference type="ARBA" id="ARBA00013258"/>
    </source>
</evidence>
<dbReference type="VEuPathDB" id="TriTrypDB:LPMP_343310"/>
<dbReference type="RefSeq" id="XP_010702757.1">
    <property type="nucleotide sequence ID" value="XM_010704455.1"/>
</dbReference>
<dbReference type="EMBL" id="CP009403">
    <property type="protein sequence ID" value="AIO01957.1"/>
    <property type="molecule type" value="Genomic_DNA"/>
</dbReference>
<dbReference type="SMART" id="SM00827">
    <property type="entry name" value="PKS_AT"/>
    <property type="match status" value="1"/>
</dbReference>
<accession>A0A088SJG0</accession>
<evidence type="ECO:0000256" key="2">
    <source>
        <dbReference type="ARBA" id="ARBA00022679"/>
    </source>
</evidence>
<evidence type="ECO:0000313" key="7">
    <source>
        <dbReference type="Proteomes" id="UP000063063"/>
    </source>
</evidence>
<dbReference type="EC" id="2.3.1.39" evidence="1"/>
<dbReference type="Proteomes" id="UP000063063">
    <property type="component" value="Chromosome 34"/>
</dbReference>
<protein>
    <recommendedName>
        <fullName evidence="1">[acyl-carrier-protein] S-malonyltransferase</fullName>
        <ecNumber evidence="1">2.3.1.39</ecNumber>
    </recommendedName>
</protein>
<dbReference type="Gene3D" id="3.40.366.10">
    <property type="entry name" value="Malonyl-Coenzyme A Acyl Carrier Protein, domain 2"/>
    <property type="match status" value="1"/>
</dbReference>
<evidence type="ECO:0000313" key="6">
    <source>
        <dbReference type="EMBL" id="AIO01957.1"/>
    </source>
</evidence>
<dbReference type="VEuPathDB" id="TriTrypDB:LPAL13_340039500"/>
<evidence type="ECO:0000259" key="5">
    <source>
        <dbReference type="SMART" id="SM00827"/>
    </source>
</evidence>
<dbReference type="PANTHER" id="PTHR42681">
    <property type="entry name" value="MALONYL-COA-ACYL CARRIER PROTEIN TRANSACYLASE, MITOCHONDRIAL"/>
    <property type="match status" value="1"/>
</dbReference>
<sequence>MRNALIFSGQGTHTKGMCLSLLDDPAAVQVWERMTDCMMRNYGISLQHIIQENPTKIVARSDAFAIDKVYKRLCTEVLNVKESSPCTHTITHPDGVMQFTYLTQPCVLAAQLLAYENLKHRNPQVYNKQLSCIAGHSLGEFTALTALGVFTPETAVDLTFKRGLLMEKACDGTSRENRRLFACSPWRAKLSDNREVVDTFFFTLLEKVAQSLAHTSSFVEVVNNNVRHQQYVVAGDLVGLAVLGKCLDPQFRANCANAEDVEALVRDALASVCVDNRDGIAKDPNILCDGDFATSSAQKYGSRSTFRRFMKGADDGFTPSLEELTHLTLEEDGRSGLKKKSWFVPLIVEVPFHSSKLRRAMDEFLPVVRTALPDEGTLRELFSISNNSILDESRRVNPLWITNLTGRVFDPFNSAFQLSALEYMGKANIGEIRHKGRFESTLVIDTFNNGVAEGSVREMTAAVLAAQLAHPVQWITAMEEVVVAQGCSHIQEVSPQRSISEMFRRAVFVDDNDRNRSISPRVSSFPAEAPLF</sequence>
<dbReference type="Pfam" id="PF00698">
    <property type="entry name" value="Acyl_transf_1"/>
    <property type="match status" value="1"/>
</dbReference>
<name>A0A088SJG0_LEIPA</name>
<dbReference type="AlphaFoldDB" id="A0A088SJG0"/>
<reference evidence="6 7" key="1">
    <citation type="journal article" date="2015" name="Sci. Rep.">
        <title>The genome of Leishmania panamensis: insights into genomics of the L. (Viannia) subgenus.</title>
        <authorList>
            <person name="Llanes A."/>
            <person name="Restrepo C.M."/>
            <person name="Vecchio G.D."/>
            <person name="Anguizola F.J."/>
            <person name="Lleonart R."/>
        </authorList>
    </citation>
    <scope>NUCLEOTIDE SEQUENCE [LARGE SCALE GENOMIC DNA]</scope>
    <source>
        <strain evidence="6 7">MHOM/PA/94/PSC-1</strain>
    </source>
</reference>
<gene>
    <name evidence="6" type="ORF">LPMP_343310</name>
</gene>
<dbReference type="KEGG" id="lpan:LPMP_343310"/>
<dbReference type="InterPro" id="IPR001227">
    <property type="entry name" value="Ac_transferase_dom_sf"/>
</dbReference>
<dbReference type="OrthoDB" id="4251012at2759"/>
<dbReference type="InterPro" id="IPR050858">
    <property type="entry name" value="Mal-CoA-ACP_Trans/PKS_FabD"/>
</dbReference>
<organism evidence="6 7">
    <name type="scientific">Leishmania panamensis</name>
    <dbReference type="NCBI Taxonomy" id="5679"/>
    <lineage>
        <taxon>Eukaryota</taxon>
        <taxon>Discoba</taxon>
        <taxon>Euglenozoa</taxon>
        <taxon>Kinetoplastea</taxon>
        <taxon>Metakinetoplastina</taxon>
        <taxon>Trypanosomatida</taxon>
        <taxon>Trypanosomatidae</taxon>
        <taxon>Leishmaniinae</taxon>
        <taxon>Leishmania</taxon>
        <taxon>Leishmania guyanensis species complex</taxon>
    </lineage>
</organism>
<evidence type="ECO:0000256" key="4">
    <source>
        <dbReference type="ARBA" id="ARBA00048462"/>
    </source>
</evidence>
<dbReference type="eggNOG" id="ENOG502QQJX">
    <property type="taxonomic scope" value="Eukaryota"/>
</dbReference>
<dbReference type="GeneID" id="22578836"/>
<dbReference type="GO" id="GO:0006633">
    <property type="term" value="P:fatty acid biosynthetic process"/>
    <property type="evidence" value="ECO:0007669"/>
    <property type="project" value="TreeGrafter"/>
</dbReference>
<evidence type="ECO:0000256" key="3">
    <source>
        <dbReference type="ARBA" id="ARBA00023315"/>
    </source>
</evidence>
<dbReference type="InterPro" id="IPR016035">
    <property type="entry name" value="Acyl_Trfase/lysoPLipase"/>
</dbReference>
<dbReference type="SUPFAM" id="SSF52151">
    <property type="entry name" value="FabD/lysophospholipase-like"/>
    <property type="match status" value="1"/>
</dbReference>